<feature type="transmembrane region" description="Helical" evidence="8">
    <location>
        <begin position="392"/>
        <end position="414"/>
    </location>
</feature>
<feature type="transmembrane region" description="Helical" evidence="8">
    <location>
        <begin position="216"/>
        <end position="235"/>
    </location>
</feature>
<evidence type="ECO:0000256" key="3">
    <source>
        <dbReference type="ARBA" id="ARBA00022475"/>
    </source>
</evidence>
<accession>A0ABT9N5W7</accession>
<dbReference type="PANTHER" id="PTHR32024:SF1">
    <property type="entry name" value="KTR SYSTEM POTASSIUM UPTAKE PROTEIN B"/>
    <property type="match status" value="1"/>
</dbReference>
<dbReference type="EMBL" id="JAUSRA010000001">
    <property type="protein sequence ID" value="MDP9799069.1"/>
    <property type="molecule type" value="Genomic_DNA"/>
</dbReference>
<feature type="transmembrane region" description="Helical" evidence="8">
    <location>
        <begin position="176"/>
        <end position="196"/>
    </location>
</feature>
<protein>
    <submittedName>
        <fullName evidence="9">Potassium uptake TrkH family protein</fullName>
    </submittedName>
</protein>
<name>A0ABT9N5W7_9ACTN</name>
<feature type="transmembrane region" description="Helical" evidence="8">
    <location>
        <begin position="63"/>
        <end position="89"/>
    </location>
</feature>
<dbReference type="InterPro" id="IPR003445">
    <property type="entry name" value="Cat_transpt"/>
</dbReference>
<keyword evidence="3" id="KW-1003">Cell membrane</keyword>
<keyword evidence="2" id="KW-0813">Transport</keyword>
<sequence>MAFLALVVLGTALMMLPVSRAEPGFAPFVTALFTATSAVCVTGLAVVDTGTYWSPFGLGMMTVLTQIGGLGIMVMATLLGVLISQRLGLRGRLMAQTESRTLETADIRRMVLRIVAVSFVCEAVIAVAVGLRFWLGYDYSFGRAMWEGVFHSIQAFNNGGFALYPDSLMRFVGDPWICLPLVFGVMLGSIGFPVIFELARRWRKPHSWSTHTRLTVWGSLVLAVTGFILVLAFEWNNAGTFGPLNWGDKVLAAFTQDVMTRSGGFNSVDFGAMNQETLTISTALMFIGGGSGSTSGGIKLTTFFLLGFVILAEIRGEPDVVIGRRRIAETTQRQAMTVALLGVALVGCGTLALLFIDRDITLDRAIFEATSAFATVGLSTGITPTLPESGQVVLVILMYVGRVGTIAVGSAIALNSRQRLYRYPEERPIVG</sequence>
<evidence type="ECO:0000256" key="4">
    <source>
        <dbReference type="ARBA" id="ARBA00022692"/>
    </source>
</evidence>
<reference evidence="9 10" key="1">
    <citation type="submission" date="2023-07" db="EMBL/GenBank/DDBJ databases">
        <title>Sequencing the genomes of 1000 actinobacteria strains.</title>
        <authorList>
            <person name="Klenk H.-P."/>
        </authorList>
    </citation>
    <scope>NUCLEOTIDE SEQUENCE [LARGE SCALE GENOMIC DNA]</scope>
    <source>
        <strain evidence="9 10">DSM 44710</strain>
    </source>
</reference>
<dbReference type="PANTHER" id="PTHR32024">
    <property type="entry name" value="TRK SYSTEM POTASSIUM UPTAKE PROTEIN TRKG-RELATED"/>
    <property type="match status" value="1"/>
</dbReference>
<evidence type="ECO:0000256" key="6">
    <source>
        <dbReference type="ARBA" id="ARBA00023065"/>
    </source>
</evidence>
<evidence type="ECO:0000256" key="7">
    <source>
        <dbReference type="ARBA" id="ARBA00023136"/>
    </source>
</evidence>
<feature type="transmembrane region" description="Helical" evidence="8">
    <location>
        <begin position="110"/>
        <end position="135"/>
    </location>
</feature>
<dbReference type="Pfam" id="PF02386">
    <property type="entry name" value="TrkH"/>
    <property type="match status" value="1"/>
</dbReference>
<evidence type="ECO:0000256" key="8">
    <source>
        <dbReference type="SAM" id="Phobius"/>
    </source>
</evidence>
<feature type="transmembrane region" description="Helical" evidence="8">
    <location>
        <begin position="335"/>
        <end position="356"/>
    </location>
</feature>
<evidence type="ECO:0000256" key="5">
    <source>
        <dbReference type="ARBA" id="ARBA00022989"/>
    </source>
</evidence>
<keyword evidence="4 8" id="KW-0812">Transmembrane</keyword>
<evidence type="ECO:0000313" key="10">
    <source>
        <dbReference type="Proteomes" id="UP001240984"/>
    </source>
</evidence>
<proteinExistence type="predicted"/>
<evidence type="ECO:0000313" key="9">
    <source>
        <dbReference type="EMBL" id="MDP9799069.1"/>
    </source>
</evidence>
<evidence type="ECO:0000256" key="2">
    <source>
        <dbReference type="ARBA" id="ARBA00022448"/>
    </source>
</evidence>
<dbReference type="Proteomes" id="UP001240984">
    <property type="component" value="Unassembled WGS sequence"/>
</dbReference>
<evidence type="ECO:0000256" key="1">
    <source>
        <dbReference type="ARBA" id="ARBA00004651"/>
    </source>
</evidence>
<feature type="transmembrane region" description="Helical" evidence="8">
    <location>
        <begin position="296"/>
        <end position="314"/>
    </location>
</feature>
<keyword evidence="7 8" id="KW-0472">Membrane</keyword>
<organism evidence="9 10">
    <name type="scientific">Catenuloplanes nepalensis</name>
    <dbReference type="NCBI Taxonomy" id="587533"/>
    <lineage>
        <taxon>Bacteria</taxon>
        <taxon>Bacillati</taxon>
        <taxon>Actinomycetota</taxon>
        <taxon>Actinomycetes</taxon>
        <taxon>Micromonosporales</taxon>
        <taxon>Micromonosporaceae</taxon>
        <taxon>Catenuloplanes</taxon>
    </lineage>
</organism>
<keyword evidence="6" id="KW-0406">Ion transport</keyword>
<keyword evidence="5 8" id="KW-1133">Transmembrane helix</keyword>
<gene>
    <name evidence="9" type="ORF">J2S43_007581</name>
</gene>
<comment type="caution">
    <text evidence="9">The sequence shown here is derived from an EMBL/GenBank/DDBJ whole genome shotgun (WGS) entry which is preliminary data.</text>
</comment>
<keyword evidence="10" id="KW-1185">Reference proteome</keyword>
<comment type="subcellular location">
    <subcellularLocation>
        <location evidence="1">Cell membrane</location>
        <topology evidence="1">Multi-pass membrane protein</topology>
    </subcellularLocation>
</comment>